<keyword evidence="3" id="KW-1185">Reference proteome</keyword>
<keyword evidence="1" id="KW-1133">Transmembrane helix</keyword>
<feature type="transmembrane region" description="Helical" evidence="1">
    <location>
        <begin position="377"/>
        <end position="397"/>
    </location>
</feature>
<dbReference type="RefSeq" id="WP_173147498.1">
    <property type="nucleotide sequence ID" value="NZ_CP053985.1"/>
</dbReference>
<reference evidence="2 3" key="1">
    <citation type="submission" date="2020-05" db="EMBL/GenBank/DDBJ databases">
        <title>FDA dAtabase for Regulatory Grade micrObial Sequences (FDA-ARGOS): Supporting development and validation of Infectious Disease Dx tests.</title>
        <authorList>
            <person name="Sproer C."/>
            <person name="Gronow S."/>
            <person name="Severitt S."/>
            <person name="Schroder I."/>
            <person name="Tallon L."/>
            <person name="Sadzewicz L."/>
            <person name="Zhao X."/>
            <person name="Vavikolanu K."/>
            <person name="Mehta A."/>
            <person name="Aluvathingal J."/>
            <person name="Nadendla S."/>
            <person name="Myers T."/>
            <person name="Yan Y."/>
            <person name="Sichtig H."/>
        </authorList>
    </citation>
    <scope>NUCLEOTIDE SEQUENCE [LARGE SCALE GENOMIC DNA]</scope>
    <source>
        <strain evidence="2 3">FDAARGOS_790</strain>
    </source>
</reference>
<name>A0A7D4I379_9BURK</name>
<accession>A0A7D4I379</accession>
<feature type="transmembrane region" description="Helical" evidence="1">
    <location>
        <begin position="456"/>
        <end position="473"/>
    </location>
</feature>
<evidence type="ECO:0000256" key="1">
    <source>
        <dbReference type="SAM" id="Phobius"/>
    </source>
</evidence>
<feature type="transmembrane region" description="Helical" evidence="1">
    <location>
        <begin position="429"/>
        <end position="450"/>
    </location>
</feature>
<dbReference type="EMBL" id="CP053985">
    <property type="protein sequence ID" value="QKH38298.1"/>
    <property type="molecule type" value="Genomic_DNA"/>
</dbReference>
<sequence length="489" mass="54900">MEEFISSVRTTHWMLIATTAAILAFALSPRDADEYHSAQMEAQFVSDFSHDAWARFFPSVERGGKSAADTIAVKSLFVAHGVKVDEDFTYHAPIFAREASENLTFTELASLSKDMQLPRVPLPHDTDVVEWIDRINGRHGEIRCLDDNDDLASCEPLPDGFSLHAAGVFPLVNDRRLDRHGLVNPMDPAGKEWHLILTFKKADKEITYSAGEPRGRMEIADITESSHELFRARVEESHLVAKARGHTRPLGLILQPMHAWMEDRCQKRLILRNDAIARARKHGKENRDAGWNAGSLETVFKAARDEYTSTKRIAKEYSDSCLPGENIMGLPHLDPVWLEIENLAPKEAVTYLHKKKVESMKTIDLGGVRVEERSVRVVSPIACFALSLFLLSNLTMLRQRSTESKGRSVDKSAADYPWMGLFGDPLSRLLTGLTIFVLPVLVPPLMLLQLSDKFDSIFVLGLLLTASTALVAYRSMKLVRFLRAVRSQL</sequence>
<dbReference type="AlphaFoldDB" id="A0A7D4I379"/>
<keyword evidence="1" id="KW-0472">Membrane</keyword>
<organism evidence="2 3">
    <name type="scientific">Achromobacter pestifer</name>
    <dbReference type="NCBI Taxonomy" id="1353889"/>
    <lineage>
        <taxon>Bacteria</taxon>
        <taxon>Pseudomonadati</taxon>
        <taxon>Pseudomonadota</taxon>
        <taxon>Betaproteobacteria</taxon>
        <taxon>Burkholderiales</taxon>
        <taxon>Alcaligenaceae</taxon>
        <taxon>Achromobacter</taxon>
    </lineage>
</organism>
<gene>
    <name evidence="2" type="ORF">FOC84_26515</name>
</gene>
<protein>
    <submittedName>
        <fullName evidence="2">Uncharacterized protein</fullName>
    </submittedName>
</protein>
<proteinExistence type="predicted"/>
<evidence type="ECO:0000313" key="3">
    <source>
        <dbReference type="Proteomes" id="UP000500970"/>
    </source>
</evidence>
<evidence type="ECO:0000313" key="2">
    <source>
        <dbReference type="EMBL" id="QKH38298.1"/>
    </source>
</evidence>
<keyword evidence="1" id="KW-0812">Transmembrane</keyword>
<dbReference type="KEGG" id="apes:FOC84_26515"/>
<dbReference type="Proteomes" id="UP000500970">
    <property type="component" value="Chromosome"/>
</dbReference>